<dbReference type="Pfam" id="PF08450">
    <property type="entry name" value="SGL"/>
    <property type="match status" value="1"/>
</dbReference>
<accession>A0ABR6HSN0</accession>
<keyword evidence="4" id="KW-0378">Hydrolase</keyword>
<evidence type="ECO:0000313" key="4">
    <source>
        <dbReference type="EMBL" id="MBB3713535.1"/>
    </source>
</evidence>
<protein>
    <submittedName>
        <fullName evidence="4">Gluconolactonase</fullName>
        <ecNumber evidence="4">3.1.1.17</ecNumber>
    </submittedName>
</protein>
<dbReference type="PROSITE" id="PS51125">
    <property type="entry name" value="NHL"/>
    <property type="match status" value="1"/>
</dbReference>
<dbReference type="SUPFAM" id="SSF63829">
    <property type="entry name" value="Calcium-dependent phosphotriesterase"/>
    <property type="match status" value="1"/>
</dbReference>
<dbReference type="InterPro" id="IPR001258">
    <property type="entry name" value="NHL_repeat"/>
</dbReference>
<dbReference type="PRINTS" id="PR01790">
    <property type="entry name" value="SMP30FAMILY"/>
</dbReference>
<dbReference type="Gene3D" id="2.120.10.30">
    <property type="entry name" value="TolB, C-terminal domain"/>
    <property type="match status" value="1"/>
</dbReference>
<sequence length="317" mass="34866">MSLYPPPQIIEAEIWSTMPEEFRIRDTSPPWAAANKPGRQVDGFLEGPSFDKSGNLWITDIPYGRIFRISPEGQWSLVAQYDGWPNGLKIHRDGSVWLADYKHGILRLEPDTGDVIPVVTHRHSEHFRGCNDLVFDSQGVLYFTDQGQSGMHMPNGRVYRYDPRSERLDLLIDTGQSPNGLVLNATEDVLYVAMTRGNSVWRLPLMADGSISKVGVFLQLSGGLSGPDGMARDDQGGLWVAHAGNGCIWGFSQMGVPAYRVISNSGLTTTNVAFAPSQPDMLYVTESDTGNILRASLPVQGAAMFSHEETLGKQGLQ</sequence>
<comment type="caution">
    <text evidence="4">The sequence shown here is derived from an EMBL/GenBank/DDBJ whole genome shotgun (WGS) entry which is preliminary data.</text>
</comment>
<dbReference type="GO" id="GO:0004341">
    <property type="term" value="F:gluconolactonase activity"/>
    <property type="evidence" value="ECO:0007669"/>
    <property type="project" value="UniProtKB-EC"/>
</dbReference>
<evidence type="ECO:0000256" key="1">
    <source>
        <dbReference type="ARBA" id="ARBA00022737"/>
    </source>
</evidence>
<reference evidence="4 5" key="1">
    <citation type="submission" date="2020-08" db="EMBL/GenBank/DDBJ databases">
        <title>Genomic Encyclopedia of Type Strains, Phase III (KMG-III): the genomes of soil and plant-associated and newly described type strains.</title>
        <authorList>
            <person name="Whitman W."/>
        </authorList>
    </citation>
    <scope>NUCLEOTIDE SEQUENCE [LARGE SCALE GENOMIC DNA]</scope>
    <source>
        <strain evidence="4 5">CECT 8572</strain>
    </source>
</reference>
<proteinExistence type="predicted"/>
<dbReference type="RefSeq" id="WP_183475014.1">
    <property type="nucleotide sequence ID" value="NZ_JACIBX010000016.1"/>
</dbReference>
<dbReference type="EMBL" id="JACIBX010000016">
    <property type="protein sequence ID" value="MBB3713535.1"/>
    <property type="molecule type" value="Genomic_DNA"/>
</dbReference>
<keyword evidence="1" id="KW-0677">Repeat</keyword>
<dbReference type="EC" id="3.1.1.17" evidence="4"/>
<dbReference type="InterPro" id="IPR051262">
    <property type="entry name" value="SMP-30/CGR1_Lactonase"/>
</dbReference>
<evidence type="ECO:0000259" key="3">
    <source>
        <dbReference type="Pfam" id="PF08450"/>
    </source>
</evidence>
<organism evidence="4 5">
    <name type="scientific">Limimaricola variabilis</name>
    <dbReference type="NCBI Taxonomy" id="1492771"/>
    <lineage>
        <taxon>Bacteria</taxon>
        <taxon>Pseudomonadati</taxon>
        <taxon>Pseudomonadota</taxon>
        <taxon>Alphaproteobacteria</taxon>
        <taxon>Rhodobacterales</taxon>
        <taxon>Paracoccaceae</taxon>
        <taxon>Limimaricola</taxon>
    </lineage>
</organism>
<feature type="domain" description="SMP-30/Gluconolactonase/LRE-like region" evidence="3">
    <location>
        <begin position="46"/>
        <end position="286"/>
    </location>
</feature>
<evidence type="ECO:0000256" key="2">
    <source>
        <dbReference type="PROSITE-ProRule" id="PRU00504"/>
    </source>
</evidence>
<feature type="repeat" description="NHL" evidence="2">
    <location>
        <begin position="211"/>
        <end position="254"/>
    </location>
</feature>
<dbReference type="PANTHER" id="PTHR47572">
    <property type="entry name" value="LIPOPROTEIN-RELATED"/>
    <property type="match status" value="1"/>
</dbReference>
<dbReference type="InterPro" id="IPR005511">
    <property type="entry name" value="SMP-30"/>
</dbReference>
<dbReference type="InterPro" id="IPR011042">
    <property type="entry name" value="6-blade_b-propeller_TolB-like"/>
</dbReference>
<evidence type="ECO:0000313" key="5">
    <source>
        <dbReference type="Proteomes" id="UP000576152"/>
    </source>
</evidence>
<dbReference type="Proteomes" id="UP000576152">
    <property type="component" value="Unassembled WGS sequence"/>
</dbReference>
<name>A0ABR6HSN0_9RHOB</name>
<keyword evidence="5" id="KW-1185">Reference proteome</keyword>
<dbReference type="InterPro" id="IPR013658">
    <property type="entry name" value="SGL"/>
</dbReference>
<gene>
    <name evidence="4" type="ORF">FHS00_003139</name>
</gene>
<dbReference type="PANTHER" id="PTHR47572:SF5">
    <property type="entry name" value="BLR2277 PROTEIN"/>
    <property type="match status" value="1"/>
</dbReference>